<evidence type="ECO:0000256" key="2">
    <source>
        <dbReference type="ARBA" id="ARBA00006073"/>
    </source>
</evidence>
<dbReference type="InterPro" id="IPR007741">
    <property type="entry name" value="Ribosomal_mL43/mS25/NADH_DH"/>
</dbReference>
<dbReference type="PANTHER" id="PTHR21396">
    <property type="entry name" value="39S RIBOSOMAL PROTEIN L43"/>
    <property type="match status" value="1"/>
</dbReference>
<name>A0ABR2V5S1_9PEZI</name>
<keyword evidence="4" id="KW-0496">Mitochondrion</keyword>
<comment type="subcellular location">
    <subcellularLocation>
        <location evidence="1">Mitochondrion</location>
    </subcellularLocation>
</comment>
<evidence type="ECO:0000256" key="3">
    <source>
        <dbReference type="ARBA" id="ARBA00022980"/>
    </source>
</evidence>
<evidence type="ECO:0000259" key="7">
    <source>
        <dbReference type="SMART" id="SM00916"/>
    </source>
</evidence>
<dbReference type="InterPro" id="IPR036249">
    <property type="entry name" value="Thioredoxin-like_sf"/>
</dbReference>
<dbReference type="EMBL" id="JARVKF010000124">
    <property type="protein sequence ID" value="KAK9422206.1"/>
    <property type="molecule type" value="Genomic_DNA"/>
</dbReference>
<evidence type="ECO:0000256" key="5">
    <source>
        <dbReference type="ARBA" id="ARBA00023274"/>
    </source>
</evidence>
<keyword evidence="3" id="KW-0689">Ribosomal protein</keyword>
<dbReference type="InterPro" id="IPR039927">
    <property type="entry name" value="Ribosomal_mL43"/>
</dbReference>
<accession>A0ABR2V5S1</accession>
<dbReference type="SUPFAM" id="SSF52833">
    <property type="entry name" value="Thioredoxin-like"/>
    <property type="match status" value="1"/>
</dbReference>
<evidence type="ECO:0000313" key="9">
    <source>
        <dbReference type="Proteomes" id="UP001408356"/>
    </source>
</evidence>
<comment type="similarity">
    <text evidence="2">Belongs to the mitochondrion-specific ribosomal protein mL43 family.</text>
</comment>
<organism evidence="8 9">
    <name type="scientific">Seiridium unicorne</name>
    <dbReference type="NCBI Taxonomy" id="138068"/>
    <lineage>
        <taxon>Eukaryota</taxon>
        <taxon>Fungi</taxon>
        <taxon>Dikarya</taxon>
        <taxon>Ascomycota</taxon>
        <taxon>Pezizomycotina</taxon>
        <taxon>Sordariomycetes</taxon>
        <taxon>Xylariomycetidae</taxon>
        <taxon>Amphisphaeriales</taxon>
        <taxon>Sporocadaceae</taxon>
        <taxon>Seiridium</taxon>
    </lineage>
</organism>
<feature type="domain" description="Ribosomal protein/NADH dehydrogenase" evidence="7">
    <location>
        <begin position="75"/>
        <end position="148"/>
    </location>
</feature>
<comment type="caution">
    <text evidence="8">The sequence shown here is derived from an EMBL/GenBank/DDBJ whole genome shotgun (WGS) entry which is preliminary data.</text>
</comment>
<evidence type="ECO:0000313" key="8">
    <source>
        <dbReference type="EMBL" id="KAK9422206.1"/>
    </source>
</evidence>
<proteinExistence type="inferred from homology"/>
<protein>
    <recommendedName>
        <fullName evidence="6">Large ribosomal subunit protein mL43</fullName>
    </recommendedName>
</protein>
<dbReference type="Pfam" id="PF05047">
    <property type="entry name" value="L51_S25_CI-B8"/>
    <property type="match status" value="1"/>
</dbReference>
<dbReference type="Proteomes" id="UP001408356">
    <property type="component" value="Unassembled WGS sequence"/>
</dbReference>
<gene>
    <name evidence="8" type="ORF">SUNI508_04885</name>
</gene>
<sequence length="180" mass="19885">MAEGCRRSLFSLLKLPKISRLAFIFAAGIDETDSDNLLSDQGKMTIKAIEKVSVGQNGLGAFILQCKRLDIHYCDHSGSSRGMNAFIKYQLPQFAKTHPQIEFAVSPRPRKHPVMIGHYINGKIKSVCVKNMEAASILKKAELLRDASGDKVKKVNKPVTSISESVRGVWSPYHGNGMQV</sequence>
<keyword evidence="5" id="KW-0687">Ribonucleoprotein</keyword>
<evidence type="ECO:0000256" key="1">
    <source>
        <dbReference type="ARBA" id="ARBA00004173"/>
    </source>
</evidence>
<dbReference type="SMART" id="SM00916">
    <property type="entry name" value="L51_S25_CI-B8"/>
    <property type="match status" value="1"/>
</dbReference>
<evidence type="ECO:0000256" key="4">
    <source>
        <dbReference type="ARBA" id="ARBA00023128"/>
    </source>
</evidence>
<dbReference type="PANTHER" id="PTHR21396:SF2">
    <property type="entry name" value="LARGE RIBOSOMAL SUBUNIT PROTEIN ML43"/>
    <property type="match status" value="1"/>
</dbReference>
<dbReference type="Gene3D" id="3.40.30.10">
    <property type="entry name" value="Glutaredoxin"/>
    <property type="match status" value="1"/>
</dbReference>
<keyword evidence="9" id="KW-1185">Reference proteome</keyword>
<reference evidence="8 9" key="1">
    <citation type="journal article" date="2024" name="J. Plant Pathol.">
        <title>Sequence and assembly of the genome of Seiridium unicorne, isolate CBS 538.82, causal agent of cypress canker disease.</title>
        <authorList>
            <person name="Scali E."/>
            <person name="Rocca G.D."/>
            <person name="Danti R."/>
            <person name="Garbelotto M."/>
            <person name="Barberini S."/>
            <person name="Baroncelli R."/>
            <person name="Emiliani G."/>
        </authorList>
    </citation>
    <scope>NUCLEOTIDE SEQUENCE [LARGE SCALE GENOMIC DNA]</scope>
    <source>
        <strain evidence="8 9">BM-138-508</strain>
    </source>
</reference>
<evidence type="ECO:0000256" key="6">
    <source>
        <dbReference type="ARBA" id="ARBA00035188"/>
    </source>
</evidence>